<dbReference type="EMBL" id="JBHSKS010000005">
    <property type="protein sequence ID" value="MFC5191880.1"/>
    <property type="molecule type" value="Genomic_DNA"/>
</dbReference>
<name>A0ABW0BWZ8_9BACT</name>
<protein>
    <submittedName>
        <fullName evidence="1">Uncharacterized protein</fullName>
    </submittedName>
</protein>
<evidence type="ECO:0000313" key="2">
    <source>
        <dbReference type="Proteomes" id="UP001596163"/>
    </source>
</evidence>
<reference evidence="2" key="1">
    <citation type="journal article" date="2019" name="Int. J. Syst. Evol. Microbiol.">
        <title>The Global Catalogue of Microorganisms (GCM) 10K type strain sequencing project: providing services to taxonomists for standard genome sequencing and annotation.</title>
        <authorList>
            <consortium name="The Broad Institute Genomics Platform"/>
            <consortium name="The Broad Institute Genome Sequencing Center for Infectious Disease"/>
            <person name="Wu L."/>
            <person name="Ma J."/>
        </authorList>
    </citation>
    <scope>NUCLEOTIDE SEQUENCE [LARGE SCALE GENOMIC DNA]</scope>
    <source>
        <strain evidence="2">CGMCC 1.7030</strain>
    </source>
</reference>
<dbReference type="RefSeq" id="WP_377914339.1">
    <property type="nucleotide sequence ID" value="NZ_JBHSKS010000005.1"/>
</dbReference>
<evidence type="ECO:0000313" key="1">
    <source>
        <dbReference type="EMBL" id="MFC5191880.1"/>
    </source>
</evidence>
<proteinExistence type="predicted"/>
<organism evidence="1 2">
    <name type="scientific">Algoriphagus aquatilis</name>
    <dbReference type="NCBI Taxonomy" id="490186"/>
    <lineage>
        <taxon>Bacteria</taxon>
        <taxon>Pseudomonadati</taxon>
        <taxon>Bacteroidota</taxon>
        <taxon>Cytophagia</taxon>
        <taxon>Cytophagales</taxon>
        <taxon>Cyclobacteriaceae</taxon>
        <taxon>Algoriphagus</taxon>
    </lineage>
</organism>
<sequence>MALIRGKMVFEVTFEDLPVPLSHYTSRIIQRICAEQIFYTRPWADKEDIKHRRPNIQIKVIQPNSIKK</sequence>
<keyword evidence="2" id="KW-1185">Reference proteome</keyword>
<accession>A0ABW0BWZ8</accession>
<dbReference type="Proteomes" id="UP001596163">
    <property type="component" value="Unassembled WGS sequence"/>
</dbReference>
<gene>
    <name evidence="1" type="ORF">ACFPIK_08880</name>
</gene>
<comment type="caution">
    <text evidence="1">The sequence shown here is derived from an EMBL/GenBank/DDBJ whole genome shotgun (WGS) entry which is preliminary data.</text>
</comment>